<evidence type="ECO:0000256" key="4">
    <source>
        <dbReference type="ARBA" id="ARBA00023172"/>
    </source>
</evidence>
<dbReference type="InterPro" id="IPR002104">
    <property type="entry name" value="Integrase_catalytic"/>
</dbReference>
<keyword evidence="2" id="KW-0229">DNA integration</keyword>
<gene>
    <name evidence="6" type="ORF">SOV92_13000</name>
</gene>
<dbReference type="PANTHER" id="PTHR30349:SF41">
    <property type="entry name" value="INTEGRASE_RECOMBINASE PROTEIN MJ0367-RELATED"/>
    <property type="match status" value="1"/>
</dbReference>
<comment type="caution">
    <text evidence="6">The sequence shown here is derived from an EMBL/GenBank/DDBJ whole genome shotgun (WGS) entry which is preliminary data.</text>
</comment>
<dbReference type="InterPro" id="IPR050090">
    <property type="entry name" value="Tyrosine_recombinase_XerCD"/>
</dbReference>
<evidence type="ECO:0000256" key="3">
    <source>
        <dbReference type="ARBA" id="ARBA00023125"/>
    </source>
</evidence>
<keyword evidence="3" id="KW-0238">DNA-binding</keyword>
<accession>A0AAW9H7Q4</accession>
<organism evidence="6 7">
    <name type="scientific">Pectobacterium brasiliense</name>
    <dbReference type="NCBI Taxonomy" id="180957"/>
    <lineage>
        <taxon>Bacteria</taxon>
        <taxon>Pseudomonadati</taxon>
        <taxon>Pseudomonadota</taxon>
        <taxon>Gammaproteobacteria</taxon>
        <taxon>Enterobacterales</taxon>
        <taxon>Pectobacteriaceae</taxon>
        <taxon>Pectobacterium</taxon>
    </lineage>
</organism>
<dbReference type="Proteomes" id="UP001269968">
    <property type="component" value="Unassembled WGS sequence"/>
</dbReference>
<feature type="domain" description="Tyr recombinase" evidence="5">
    <location>
        <begin position="168"/>
        <end position="388"/>
    </location>
</feature>
<evidence type="ECO:0000313" key="6">
    <source>
        <dbReference type="EMBL" id="MDY4378741.1"/>
    </source>
</evidence>
<proteinExistence type="inferred from homology"/>
<name>A0AAW9H7Q4_9GAMM</name>
<dbReference type="Pfam" id="PF00589">
    <property type="entry name" value="Phage_integrase"/>
    <property type="match status" value="1"/>
</dbReference>
<dbReference type="SUPFAM" id="SSF56349">
    <property type="entry name" value="DNA breaking-rejoining enzymes"/>
    <property type="match status" value="1"/>
</dbReference>
<keyword evidence="4" id="KW-0233">DNA recombination</keyword>
<sequence length="396" mass="46360">MSNISTNTFLMDNGERYCIVIDNSSGIPLFYPLLYITTQLRNRSDSISTIELHAGAIALFYRFIHEKNINIDERILSGEFLDNHELDAMRDYVEKRVKKSKVVQHNRNQSTVNSGTKYLRLTAIANYLEWLSNHMCKDIKTRGNKINVFIKKIKSRRPKIKYRNQNIDMDKSLNQQQLDLLFEIIRVDSDANPFLKDVQGRNRLIILILYSLGLRAGELLNIKITDIDFSNHTLSIRRRSDEKSDPRIRQPLVKTLERKLPISEKLVKEIHSYILKERRKHKPVKDHGYLFITHKSGSTCGQPLSKQGYHKIIHVVRLASPDLYKLTGHKFRHTWNFEFSKKMDTMDIPVSEEQQEQMRSYLMGWNQGSGTARIYNRRFIERKADDVALKLQNGIN</sequence>
<dbReference type="AlphaFoldDB" id="A0AAW9H7Q4"/>
<dbReference type="GO" id="GO:0003677">
    <property type="term" value="F:DNA binding"/>
    <property type="evidence" value="ECO:0007669"/>
    <property type="project" value="UniProtKB-KW"/>
</dbReference>
<evidence type="ECO:0000256" key="2">
    <source>
        <dbReference type="ARBA" id="ARBA00022908"/>
    </source>
</evidence>
<dbReference type="RefSeq" id="WP_320714486.1">
    <property type="nucleotide sequence ID" value="NZ_JAXHOZ010000051.1"/>
</dbReference>
<dbReference type="GO" id="GO:0006310">
    <property type="term" value="P:DNA recombination"/>
    <property type="evidence" value="ECO:0007669"/>
    <property type="project" value="UniProtKB-KW"/>
</dbReference>
<dbReference type="EMBL" id="JAXHOZ010000051">
    <property type="protein sequence ID" value="MDY4378741.1"/>
    <property type="molecule type" value="Genomic_DNA"/>
</dbReference>
<comment type="similarity">
    <text evidence="1">Belongs to the 'phage' integrase family.</text>
</comment>
<dbReference type="GO" id="GO:0015074">
    <property type="term" value="P:DNA integration"/>
    <property type="evidence" value="ECO:0007669"/>
    <property type="project" value="UniProtKB-KW"/>
</dbReference>
<dbReference type="InterPro" id="IPR011010">
    <property type="entry name" value="DNA_brk_join_enz"/>
</dbReference>
<dbReference type="InterPro" id="IPR013762">
    <property type="entry name" value="Integrase-like_cat_sf"/>
</dbReference>
<evidence type="ECO:0000259" key="5">
    <source>
        <dbReference type="PROSITE" id="PS51898"/>
    </source>
</evidence>
<protein>
    <submittedName>
        <fullName evidence="6">Site-specific integrase</fullName>
    </submittedName>
</protein>
<dbReference type="CDD" id="cd00397">
    <property type="entry name" value="DNA_BRE_C"/>
    <property type="match status" value="1"/>
</dbReference>
<reference evidence="6" key="1">
    <citation type="submission" date="2023-11" db="EMBL/GenBank/DDBJ databases">
        <title>Comparative genomics revealed phylogeny of phytopathogenic Pectobacterium aroidearum based on whole-genome sequencing and function of putative horizontal acquire islands in P. aroidearum PccS1.</title>
        <authorList>
            <person name="Fan J."/>
            <person name="Yang L."/>
        </authorList>
    </citation>
    <scope>NUCLEOTIDE SEQUENCE</scope>
    <source>
        <strain evidence="6">NJAU140</strain>
    </source>
</reference>
<dbReference type="PROSITE" id="PS51898">
    <property type="entry name" value="TYR_RECOMBINASE"/>
    <property type="match status" value="1"/>
</dbReference>
<dbReference type="PANTHER" id="PTHR30349">
    <property type="entry name" value="PHAGE INTEGRASE-RELATED"/>
    <property type="match status" value="1"/>
</dbReference>
<evidence type="ECO:0000313" key="7">
    <source>
        <dbReference type="Proteomes" id="UP001269968"/>
    </source>
</evidence>
<evidence type="ECO:0000256" key="1">
    <source>
        <dbReference type="ARBA" id="ARBA00008857"/>
    </source>
</evidence>
<dbReference type="Gene3D" id="1.10.443.10">
    <property type="entry name" value="Intergrase catalytic core"/>
    <property type="match status" value="1"/>
</dbReference>